<dbReference type="InterPro" id="IPR000835">
    <property type="entry name" value="HTH_MarR-typ"/>
</dbReference>
<dbReference type="EMBL" id="CP015378">
    <property type="protein sequence ID" value="ANC76021.1"/>
    <property type="molecule type" value="Genomic_DNA"/>
</dbReference>
<keyword evidence="1" id="KW-0805">Transcription regulation</keyword>
<dbReference type="Proteomes" id="UP000076623">
    <property type="component" value="Chromosome"/>
</dbReference>
<evidence type="ECO:0000256" key="1">
    <source>
        <dbReference type="ARBA" id="ARBA00023015"/>
    </source>
</evidence>
<sequence length="155" mass="17978">MGNKDLKSYVERLEKVHYIVSKRLHPEIAIEKELTKTQFVLLKTLCIRNKWTVSKLADYMGVKPSAITVGADRLYKRGFVSRYRSDLDRRIVYLEITDEGHEILREAENERVNSISSYLNHLSQEELGIFIDIYEKLASGNHSNPDEIVFTTQTS</sequence>
<dbReference type="GO" id="GO:0003677">
    <property type="term" value="F:DNA binding"/>
    <property type="evidence" value="ECO:0007669"/>
    <property type="project" value="UniProtKB-KW"/>
</dbReference>
<dbReference type="InterPro" id="IPR036388">
    <property type="entry name" value="WH-like_DNA-bd_sf"/>
</dbReference>
<dbReference type="GO" id="GO:0003700">
    <property type="term" value="F:DNA-binding transcription factor activity"/>
    <property type="evidence" value="ECO:0007669"/>
    <property type="project" value="InterPro"/>
</dbReference>
<dbReference type="Gene3D" id="1.10.10.10">
    <property type="entry name" value="Winged helix-like DNA-binding domain superfamily/Winged helix DNA-binding domain"/>
    <property type="match status" value="1"/>
</dbReference>
<evidence type="ECO:0000256" key="2">
    <source>
        <dbReference type="ARBA" id="ARBA00023125"/>
    </source>
</evidence>
<dbReference type="SMART" id="SM00347">
    <property type="entry name" value="HTH_MARR"/>
    <property type="match status" value="1"/>
</dbReference>
<dbReference type="SUPFAM" id="SSF46785">
    <property type="entry name" value="Winged helix' DNA-binding domain"/>
    <property type="match status" value="1"/>
</dbReference>
<accession>A0A160IJL1</accession>
<dbReference type="Pfam" id="PF01047">
    <property type="entry name" value="MarR"/>
    <property type="match status" value="1"/>
</dbReference>
<dbReference type="OrthoDB" id="327696at2"/>
<dbReference type="PROSITE" id="PS50995">
    <property type="entry name" value="HTH_MARR_2"/>
    <property type="match status" value="1"/>
</dbReference>
<dbReference type="STRING" id="1221500.ABE65_004005"/>
<keyword evidence="5" id="KW-1185">Reference proteome</keyword>
<protein>
    <submittedName>
        <fullName evidence="4">Uncharacterized protein</fullName>
    </submittedName>
</protein>
<dbReference type="PANTHER" id="PTHR42756">
    <property type="entry name" value="TRANSCRIPTIONAL REGULATOR, MARR"/>
    <property type="match status" value="1"/>
</dbReference>
<keyword evidence="3" id="KW-0804">Transcription</keyword>
<evidence type="ECO:0000256" key="3">
    <source>
        <dbReference type="ARBA" id="ARBA00023163"/>
    </source>
</evidence>
<dbReference type="InterPro" id="IPR036390">
    <property type="entry name" value="WH_DNA-bd_sf"/>
</dbReference>
<name>A0A160IJL1_9BACL</name>
<gene>
    <name evidence="4" type="ORF">ABE65_004005</name>
</gene>
<evidence type="ECO:0000313" key="5">
    <source>
        <dbReference type="Proteomes" id="UP000076623"/>
    </source>
</evidence>
<organism evidence="4 5">
    <name type="scientific">Fictibacillus phosphorivorans</name>
    <dbReference type="NCBI Taxonomy" id="1221500"/>
    <lineage>
        <taxon>Bacteria</taxon>
        <taxon>Bacillati</taxon>
        <taxon>Bacillota</taxon>
        <taxon>Bacilli</taxon>
        <taxon>Bacillales</taxon>
        <taxon>Fictibacillaceae</taxon>
        <taxon>Fictibacillus</taxon>
    </lineage>
</organism>
<proteinExistence type="predicted"/>
<dbReference type="PANTHER" id="PTHR42756:SF1">
    <property type="entry name" value="TRANSCRIPTIONAL REPRESSOR OF EMRAB OPERON"/>
    <property type="match status" value="1"/>
</dbReference>
<dbReference type="AlphaFoldDB" id="A0A160IJL1"/>
<reference evidence="4 5" key="1">
    <citation type="submission" date="2016-04" db="EMBL/GenBank/DDBJ databases">
        <title>Complete genome sequence of Fictibacillus phosphorivorans G25-29, a strain toxic to nematodes.</title>
        <authorList>
            <person name="Zheng Z."/>
        </authorList>
    </citation>
    <scope>NUCLEOTIDE SEQUENCE [LARGE SCALE GENOMIC DNA]</scope>
    <source>
        <strain evidence="4 5">G25-29</strain>
    </source>
</reference>
<keyword evidence="2" id="KW-0238">DNA-binding</keyword>
<dbReference type="KEGG" id="fpn:ABE65_004005"/>
<dbReference type="PRINTS" id="PR00598">
    <property type="entry name" value="HTHMARR"/>
</dbReference>
<dbReference type="RefSeq" id="WP_066391511.1">
    <property type="nucleotide sequence ID" value="NZ_CP015378.1"/>
</dbReference>
<evidence type="ECO:0000313" key="4">
    <source>
        <dbReference type="EMBL" id="ANC76021.1"/>
    </source>
</evidence>